<dbReference type="Proteomes" id="UP000178873">
    <property type="component" value="Unassembled WGS sequence"/>
</dbReference>
<evidence type="ECO:0000313" key="1">
    <source>
        <dbReference type="EMBL" id="OHA18672.1"/>
    </source>
</evidence>
<protein>
    <submittedName>
        <fullName evidence="1">Uncharacterized protein</fullName>
    </submittedName>
</protein>
<accession>A0A1G2M6I9</accession>
<gene>
    <name evidence="1" type="ORF">A2664_00390</name>
</gene>
<reference evidence="1 2" key="1">
    <citation type="journal article" date="2016" name="Nat. Commun.">
        <title>Thousands of microbial genomes shed light on interconnected biogeochemical processes in an aquifer system.</title>
        <authorList>
            <person name="Anantharaman K."/>
            <person name="Brown C.T."/>
            <person name="Hug L.A."/>
            <person name="Sharon I."/>
            <person name="Castelle C.J."/>
            <person name="Probst A.J."/>
            <person name="Thomas B.C."/>
            <person name="Singh A."/>
            <person name="Wilkins M.J."/>
            <person name="Karaoz U."/>
            <person name="Brodie E.L."/>
            <person name="Williams K.H."/>
            <person name="Hubbard S.S."/>
            <person name="Banfield J.F."/>
        </authorList>
    </citation>
    <scope>NUCLEOTIDE SEQUENCE [LARGE SCALE GENOMIC DNA]</scope>
</reference>
<dbReference type="EMBL" id="MHRF01000003">
    <property type="protein sequence ID" value="OHA18672.1"/>
    <property type="molecule type" value="Genomic_DNA"/>
</dbReference>
<name>A0A1G2M6I9_9BACT</name>
<dbReference type="AlphaFoldDB" id="A0A1G2M6I9"/>
<proteinExistence type="predicted"/>
<dbReference type="STRING" id="1802301.A2664_00390"/>
<evidence type="ECO:0000313" key="2">
    <source>
        <dbReference type="Proteomes" id="UP000178873"/>
    </source>
</evidence>
<comment type="caution">
    <text evidence="1">The sequence shown here is derived from an EMBL/GenBank/DDBJ whole genome shotgun (WGS) entry which is preliminary data.</text>
</comment>
<sequence>MRTELVQGNEQEVTIGLGSDHKFYLLSSGAGVVLFINTADSWREALAQAQSLTTHIEEK</sequence>
<organism evidence="1 2">
    <name type="scientific">Candidatus Taylorbacteria bacterium RIFCSPHIGHO2_01_FULL_46_22b</name>
    <dbReference type="NCBI Taxonomy" id="1802301"/>
    <lineage>
        <taxon>Bacteria</taxon>
        <taxon>Candidatus Tayloriibacteriota</taxon>
    </lineage>
</organism>